<organism evidence="2 3">
    <name type="scientific">Acaulospora morrowiae</name>
    <dbReference type="NCBI Taxonomy" id="94023"/>
    <lineage>
        <taxon>Eukaryota</taxon>
        <taxon>Fungi</taxon>
        <taxon>Fungi incertae sedis</taxon>
        <taxon>Mucoromycota</taxon>
        <taxon>Glomeromycotina</taxon>
        <taxon>Glomeromycetes</taxon>
        <taxon>Diversisporales</taxon>
        <taxon>Acaulosporaceae</taxon>
        <taxon>Acaulospora</taxon>
    </lineage>
</organism>
<feature type="compositionally biased region" description="Basic and acidic residues" evidence="1">
    <location>
        <begin position="550"/>
        <end position="588"/>
    </location>
</feature>
<evidence type="ECO:0000313" key="3">
    <source>
        <dbReference type="Proteomes" id="UP000789342"/>
    </source>
</evidence>
<feature type="compositionally biased region" description="Basic and acidic residues" evidence="1">
    <location>
        <begin position="597"/>
        <end position="615"/>
    </location>
</feature>
<evidence type="ECO:0000313" key="2">
    <source>
        <dbReference type="EMBL" id="CAG8438400.1"/>
    </source>
</evidence>
<sequence>MPLKHALRISKSASRYIPKPIHPTSSCQSRSIIYEPRNFPHEKSVMQLPPHNHKINVLPTKFTHKDFVKMMDHGGVEKIFDIKKIYLPVWTCSLAFQAKYELYYYKSNFAMYEELFHGLTATGPICIHGTDNNDYKDLNFHYEIHDSNWQQKPLEIEGTKTRWKMFKEKMKTQLLGEEPPVVNWYDDLKPASNEIFVQDPLDKLTPIVLPFKTNPVNLILKAPKAFIGKFNELPVKSQMKEKITQPKILLFALYPIYRPIYVFYVQALGLLRLDSFDAYQGTPTLTNASVSRKLLEFFDYPNGGYVGNLYNVLDATQNYVDSNINHQELYSSPINWKSRYIQSYLGQGIENQNWLRLFYRTARARNDAYFSWLRFQIKNQFSSKEYKNPEEYAQKVHRPILWISHYRGNGFKDLFYTTLREHMVKNTPAWLKNVDFSEIPDIKPPPERVYGEERKQSSYRKPERTAYVKVEQKVKHKSNPSYEEPQKKSPSLNNTEQSDKNQHKSNPSYEEPRKKSPSLNSTERSDKNQHKSKPSFEEPRKKSPSLNSAERSDKNQHKSKPSCEEPRKKSPSDKNQHKSKPSCEEPRKKSPSLNSTERSDKNQHKSKPSFEEPRKKSPSLNSAERSDKNQHIPPKKPQESQSQRLHDPKGYYKILGLDYLTLIPDDGIIKLAFSSTLRKIESGYIGHMHLSSEEKQEKAEKIRKLIEAREALIKCK</sequence>
<dbReference type="EMBL" id="CAJVPV010000015">
    <property type="protein sequence ID" value="CAG8438400.1"/>
    <property type="molecule type" value="Genomic_DNA"/>
</dbReference>
<proteinExistence type="predicted"/>
<feature type="compositionally biased region" description="Basic and acidic residues" evidence="1">
    <location>
        <begin position="441"/>
        <end position="473"/>
    </location>
</feature>
<protein>
    <submittedName>
        <fullName evidence="2">9834_t:CDS:1</fullName>
    </submittedName>
</protein>
<gene>
    <name evidence="2" type="ORF">AMORRO_LOCUS89</name>
</gene>
<dbReference type="OrthoDB" id="10274469at2759"/>
<feature type="region of interest" description="Disordered" evidence="1">
    <location>
        <begin position="441"/>
        <end position="647"/>
    </location>
</feature>
<dbReference type="Proteomes" id="UP000789342">
    <property type="component" value="Unassembled WGS sequence"/>
</dbReference>
<evidence type="ECO:0000256" key="1">
    <source>
        <dbReference type="SAM" id="MobiDB-lite"/>
    </source>
</evidence>
<keyword evidence="3" id="KW-1185">Reference proteome</keyword>
<accession>A0A9N8V520</accession>
<reference evidence="2" key="1">
    <citation type="submission" date="2021-06" db="EMBL/GenBank/DDBJ databases">
        <authorList>
            <person name="Kallberg Y."/>
            <person name="Tangrot J."/>
            <person name="Rosling A."/>
        </authorList>
    </citation>
    <scope>NUCLEOTIDE SEQUENCE</scope>
    <source>
        <strain evidence="2">CL551</strain>
    </source>
</reference>
<feature type="compositionally biased region" description="Basic and acidic residues" evidence="1">
    <location>
        <begin position="523"/>
        <end position="541"/>
    </location>
</feature>
<name>A0A9N8V520_9GLOM</name>
<comment type="caution">
    <text evidence="2">The sequence shown here is derived from an EMBL/GenBank/DDBJ whole genome shotgun (WGS) entry which is preliminary data.</text>
</comment>
<dbReference type="AlphaFoldDB" id="A0A9N8V520"/>